<proteinExistence type="predicted"/>
<evidence type="ECO:0000256" key="1">
    <source>
        <dbReference type="SAM" id="MobiDB-lite"/>
    </source>
</evidence>
<gene>
    <name evidence="2" type="ORF">BB561_000383</name>
</gene>
<comment type="caution">
    <text evidence="2">The sequence shown here is derived from an EMBL/GenBank/DDBJ whole genome shotgun (WGS) entry which is preliminary data.</text>
</comment>
<sequence>MGTSSSKIAKRSFARPQSLKTLPELQPTKVRAQQLLQNLTMLLDPKITNLAQGNQNKSNLGLETIKNRNENDDFVQHGVKNRLQAATVYKLLEEYSNMSTTLQKAEAVKKLASKYNLDEHTALSLTTFLSNPPRLVPK</sequence>
<dbReference type="EMBL" id="MBFR01000008">
    <property type="protein sequence ID" value="PVU97691.1"/>
    <property type="molecule type" value="Genomic_DNA"/>
</dbReference>
<name>A0A2T9YZC2_9FUNG</name>
<dbReference type="OrthoDB" id="5598707at2759"/>
<dbReference type="AlphaFoldDB" id="A0A2T9YZC2"/>
<organism evidence="2 3">
    <name type="scientific">Smittium simulii</name>
    <dbReference type="NCBI Taxonomy" id="133385"/>
    <lineage>
        <taxon>Eukaryota</taxon>
        <taxon>Fungi</taxon>
        <taxon>Fungi incertae sedis</taxon>
        <taxon>Zoopagomycota</taxon>
        <taxon>Kickxellomycotina</taxon>
        <taxon>Harpellomycetes</taxon>
        <taxon>Harpellales</taxon>
        <taxon>Legeriomycetaceae</taxon>
        <taxon>Smittium</taxon>
    </lineage>
</organism>
<reference evidence="2 3" key="1">
    <citation type="journal article" date="2018" name="MBio">
        <title>Comparative Genomics Reveals the Core Gene Toolbox for the Fungus-Insect Symbiosis.</title>
        <authorList>
            <person name="Wang Y."/>
            <person name="Stata M."/>
            <person name="Wang W."/>
            <person name="Stajich J.E."/>
            <person name="White M.M."/>
            <person name="Moncalvo J.M."/>
        </authorList>
    </citation>
    <scope>NUCLEOTIDE SEQUENCE [LARGE SCALE GENOMIC DNA]</scope>
    <source>
        <strain evidence="2 3">SWE-8-4</strain>
    </source>
</reference>
<protein>
    <submittedName>
        <fullName evidence="2">Uncharacterized protein</fullName>
    </submittedName>
</protein>
<evidence type="ECO:0000313" key="3">
    <source>
        <dbReference type="Proteomes" id="UP000245383"/>
    </source>
</evidence>
<keyword evidence="3" id="KW-1185">Reference proteome</keyword>
<feature type="region of interest" description="Disordered" evidence="1">
    <location>
        <begin position="1"/>
        <end position="25"/>
    </location>
</feature>
<evidence type="ECO:0000313" key="2">
    <source>
        <dbReference type="EMBL" id="PVU97691.1"/>
    </source>
</evidence>
<accession>A0A2T9YZC2</accession>
<dbReference type="Proteomes" id="UP000245383">
    <property type="component" value="Unassembled WGS sequence"/>
</dbReference>